<dbReference type="Proteomes" id="UP000828390">
    <property type="component" value="Unassembled WGS sequence"/>
</dbReference>
<organism evidence="1 2">
    <name type="scientific">Dreissena polymorpha</name>
    <name type="common">Zebra mussel</name>
    <name type="synonym">Mytilus polymorpha</name>
    <dbReference type="NCBI Taxonomy" id="45954"/>
    <lineage>
        <taxon>Eukaryota</taxon>
        <taxon>Metazoa</taxon>
        <taxon>Spiralia</taxon>
        <taxon>Lophotrochozoa</taxon>
        <taxon>Mollusca</taxon>
        <taxon>Bivalvia</taxon>
        <taxon>Autobranchia</taxon>
        <taxon>Heteroconchia</taxon>
        <taxon>Euheterodonta</taxon>
        <taxon>Imparidentia</taxon>
        <taxon>Neoheterodontei</taxon>
        <taxon>Myida</taxon>
        <taxon>Dreissenoidea</taxon>
        <taxon>Dreissenidae</taxon>
        <taxon>Dreissena</taxon>
    </lineage>
</organism>
<evidence type="ECO:0000313" key="1">
    <source>
        <dbReference type="EMBL" id="KAH3849062.1"/>
    </source>
</evidence>
<reference evidence="1" key="2">
    <citation type="submission" date="2020-11" db="EMBL/GenBank/DDBJ databases">
        <authorList>
            <person name="McCartney M.A."/>
            <person name="Auch B."/>
            <person name="Kono T."/>
            <person name="Mallez S."/>
            <person name="Becker A."/>
            <person name="Gohl D.M."/>
            <person name="Silverstein K.A.T."/>
            <person name="Koren S."/>
            <person name="Bechman K.B."/>
            <person name="Herman A."/>
            <person name="Abrahante J.E."/>
            <person name="Garbe J."/>
        </authorList>
    </citation>
    <scope>NUCLEOTIDE SEQUENCE</scope>
    <source>
        <strain evidence="1">Duluth1</strain>
        <tissue evidence="1">Whole animal</tissue>
    </source>
</reference>
<name>A0A9D4R006_DREPO</name>
<accession>A0A9D4R006</accession>
<keyword evidence="2" id="KW-1185">Reference proteome</keyword>
<dbReference type="EMBL" id="JAIWYP010000003">
    <property type="protein sequence ID" value="KAH3849062.1"/>
    <property type="molecule type" value="Genomic_DNA"/>
</dbReference>
<protein>
    <submittedName>
        <fullName evidence="1">Uncharacterized protein</fullName>
    </submittedName>
</protein>
<gene>
    <name evidence="1" type="ORF">DPMN_091451</name>
</gene>
<comment type="caution">
    <text evidence="1">The sequence shown here is derived from an EMBL/GenBank/DDBJ whole genome shotgun (WGS) entry which is preliminary data.</text>
</comment>
<sequence>MGIFHPAVHIQVLSSKLMPTVQDMVSKTSSQAFFEDFLSAGGLSMVVSVLQPESLSQDIHYSTRQGCYSVCLQLAR</sequence>
<proteinExistence type="predicted"/>
<evidence type="ECO:0000313" key="2">
    <source>
        <dbReference type="Proteomes" id="UP000828390"/>
    </source>
</evidence>
<reference evidence="1" key="1">
    <citation type="journal article" date="2019" name="bioRxiv">
        <title>The Genome of the Zebra Mussel, Dreissena polymorpha: A Resource for Invasive Species Research.</title>
        <authorList>
            <person name="McCartney M.A."/>
            <person name="Auch B."/>
            <person name="Kono T."/>
            <person name="Mallez S."/>
            <person name="Zhang Y."/>
            <person name="Obille A."/>
            <person name="Becker A."/>
            <person name="Abrahante J.E."/>
            <person name="Garbe J."/>
            <person name="Badalamenti J.P."/>
            <person name="Herman A."/>
            <person name="Mangelson H."/>
            <person name="Liachko I."/>
            <person name="Sullivan S."/>
            <person name="Sone E.D."/>
            <person name="Koren S."/>
            <person name="Silverstein K.A.T."/>
            <person name="Beckman K.B."/>
            <person name="Gohl D.M."/>
        </authorList>
    </citation>
    <scope>NUCLEOTIDE SEQUENCE</scope>
    <source>
        <strain evidence="1">Duluth1</strain>
        <tissue evidence="1">Whole animal</tissue>
    </source>
</reference>
<dbReference type="AlphaFoldDB" id="A0A9D4R006"/>